<keyword evidence="3 6" id="KW-0378">Hydrolase</keyword>
<protein>
    <submittedName>
        <fullName evidence="6">Epoxide hydrolase</fullName>
    </submittedName>
</protein>
<organism evidence="6 7">
    <name type="scientific">Streptomyces capitiformicae</name>
    <dbReference type="NCBI Taxonomy" id="2014920"/>
    <lineage>
        <taxon>Bacteria</taxon>
        <taxon>Bacillati</taxon>
        <taxon>Actinomycetota</taxon>
        <taxon>Actinomycetes</taxon>
        <taxon>Kitasatosporales</taxon>
        <taxon>Streptomycetaceae</taxon>
        <taxon>Streptomyces</taxon>
    </lineage>
</organism>
<dbReference type="GO" id="GO:0097176">
    <property type="term" value="P:epoxide metabolic process"/>
    <property type="evidence" value="ECO:0007669"/>
    <property type="project" value="TreeGrafter"/>
</dbReference>
<comment type="caution">
    <text evidence="6">The sequence shown here is derived from an EMBL/GenBank/DDBJ whole genome shotgun (WGS) entry which is preliminary data.</text>
</comment>
<dbReference type="InterPro" id="IPR010497">
    <property type="entry name" value="Epoxide_hydro_N"/>
</dbReference>
<evidence type="ECO:0000256" key="3">
    <source>
        <dbReference type="ARBA" id="ARBA00022801"/>
    </source>
</evidence>
<comment type="similarity">
    <text evidence="1">Belongs to the peptidase S33 family.</text>
</comment>
<dbReference type="Pfam" id="PF06441">
    <property type="entry name" value="EHN"/>
    <property type="match status" value="1"/>
</dbReference>
<dbReference type="Proteomes" id="UP000603227">
    <property type="component" value="Unassembled WGS sequence"/>
</dbReference>
<accession>A0A918Z9I0</accession>
<evidence type="ECO:0000313" key="6">
    <source>
        <dbReference type="EMBL" id="GHE41789.1"/>
    </source>
</evidence>
<feature type="active site" description="Nucleophile" evidence="4">
    <location>
        <position position="185"/>
    </location>
</feature>
<feature type="active site" description="Proton donor" evidence="4">
    <location>
        <position position="321"/>
    </location>
</feature>
<reference evidence="6" key="1">
    <citation type="journal article" date="2014" name="Int. J. Syst. Evol. Microbiol.">
        <title>Complete genome sequence of Corynebacterium casei LMG S-19264T (=DSM 44701T), isolated from a smear-ripened cheese.</title>
        <authorList>
            <consortium name="US DOE Joint Genome Institute (JGI-PGF)"/>
            <person name="Walter F."/>
            <person name="Albersmeier A."/>
            <person name="Kalinowski J."/>
            <person name="Ruckert C."/>
        </authorList>
    </citation>
    <scope>NUCLEOTIDE SEQUENCE</scope>
    <source>
        <strain evidence="6">CGMCC 4.7403</strain>
    </source>
</reference>
<evidence type="ECO:0000256" key="2">
    <source>
        <dbReference type="ARBA" id="ARBA00022797"/>
    </source>
</evidence>
<feature type="domain" description="Epoxide hydrolase N-terminal" evidence="5">
    <location>
        <begin position="11"/>
        <end position="114"/>
    </location>
</feature>
<evidence type="ECO:0000256" key="1">
    <source>
        <dbReference type="ARBA" id="ARBA00010088"/>
    </source>
</evidence>
<dbReference type="EMBL" id="BNAT01000025">
    <property type="protein sequence ID" value="GHE41789.1"/>
    <property type="molecule type" value="Genomic_DNA"/>
</dbReference>
<dbReference type="SUPFAM" id="SSF53474">
    <property type="entry name" value="alpha/beta-Hydrolases"/>
    <property type="match status" value="1"/>
</dbReference>
<evidence type="ECO:0000313" key="7">
    <source>
        <dbReference type="Proteomes" id="UP000603227"/>
    </source>
</evidence>
<dbReference type="AlphaFoldDB" id="A0A918Z9I0"/>
<proteinExistence type="inferred from homology"/>
<keyword evidence="2" id="KW-0058">Aromatic hydrocarbons catabolism</keyword>
<dbReference type="InterPro" id="IPR029058">
    <property type="entry name" value="AB_hydrolase_fold"/>
</dbReference>
<gene>
    <name evidence="6" type="ORF">GCM10017771_61190</name>
</gene>
<dbReference type="Gene3D" id="3.40.50.1820">
    <property type="entry name" value="alpha/beta hydrolase"/>
    <property type="match status" value="1"/>
</dbReference>
<reference evidence="6" key="2">
    <citation type="submission" date="2020-09" db="EMBL/GenBank/DDBJ databases">
        <authorList>
            <person name="Sun Q."/>
            <person name="Zhou Y."/>
        </authorList>
    </citation>
    <scope>NUCLEOTIDE SEQUENCE</scope>
    <source>
        <strain evidence="6">CGMCC 4.7403</strain>
    </source>
</reference>
<dbReference type="PIRSF" id="PIRSF001112">
    <property type="entry name" value="Epoxide_hydrolase"/>
    <property type="match status" value="1"/>
</dbReference>
<dbReference type="InterPro" id="IPR016292">
    <property type="entry name" value="Epoxide_hydrolase"/>
</dbReference>
<feature type="active site" description="Proton acceptor" evidence="4">
    <location>
        <position position="387"/>
    </location>
</feature>
<dbReference type="PRINTS" id="PR00412">
    <property type="entry name" value="EPOXHYDRLASE"/>
</dbReference>
<dbReference type="InterPro" id="IPR000639">
    <property type="entry name" value="Epox_hydrolase-like"/>
</dbReference>
<evidence type="ECO:0000256" key="4">
    <source>
        <dbReference type="PIRSR" id="PIRSR001112-1"/>
    </source>
</evidence>
<keyword evidence="7" id="KW-1185">Reference proteome</keyword>
<dbReference type="RefSeq" id="WP_189785682.1">
    <property type="nucleotide sequence ID" value="NZ_BNAT01000025.1"/>
</dbReference>
<dbReference type="GO" id="GO:0004301">
    <property type="term" value="F:epoxide hydrolase activity"/>
    <property type="evidence" value="ECO:0007669"/>
    <property type="project" value="TreeGrafter"/>
</dbReference>
<evidence type="ECO:0000259" key="5">
    <source>
        <dbReference type="Pfam" id="PF06441"/>
    </source>
</evidence>
<sequence>MTAAPQPTGPEPYTIHIPQEVLDDLRTRLRATRFAPDPGNESEIYGLPTAYLRPLVSYWADDFDWRAVEKELNTYTHHRVDIGGTPVHFLRERGKGPAPVPLLLLHGWPWTFWDWSKVIRPLADPAAYGGDPADAFDVVVASLPGYAFSTPLTNERENFVSMADRFHELMTGVLGHQKFAVGGADQGSLIGAQLGHKYADSLYGIQLYDEMPLNMFQGDRFWDVTAGYPTTDGLSPQMRQDVLKFHETYVSHVVTHMFDGQTLTHALQDSPAGMLAWLLKRWRTWSDQRADFDEVFPVDHILTNATLYWANQAIGSSIRTYRNMNLHPWTPAHDRTPPIEAPAGFTILLGEAHPPGTYTPEERAALVGRTGFYGDIRAVNVHETGGHFGPWENPGAWIHDLRSTFRELR</sequence>
<dbReference type="PANTHER" id="PTHR21661">
    <property type="entry name" value="EPOXIDE HYDROLASE 1-RELATED"/>
    <property type="match status" value="1"/>
</dbReference>
<name>A0A918Z9I0_9ACTN</name>
<dbReference type="PANTHER" id="PTHR21661:SF35">
    <property type="entry name" value="EPOXIDE HYDROLASE"/>
    <property type="match status" value="1"/>
</dbReference>